<dbReference type="AlphaFoldDB" id="A0A5B9W6C8"/>
<organism evidence="1 2">
    <name type="scientific">Aquisphaera giovannonii</name>
    <dbReference type="NCBI Taxonomy" id="406548"/>
    <lineage>
        <taxon>Bacteria</taxon>
        <taxon>Pseudomonadati</taxon>
        <taxon>Planctomycetota</taxon>
        <taxon>Planctomycetia</taxon>
        <taxon>Isosphaerales</taxon>
        <taxon>Isosphaeraceae</taxon>
        <taxon>Aquisphaera</taxon>
    </lineage>
</organism>
<accession>A0A5B9W6C8</accession>
<gene>
    <name evidence="1" type="primary">higB-2_3</name>
    <name evidence="1" type="ORF">OJF2_47720</name>
</gene>
<evidence type="ECO:0000313" key="1">
    <source>
        <dbReference type="EMBL" id="QEH36212.1"/>
    </source>
</evidence>
<name>A0A5B9W6C8_9BACT</name>
<dbReference type="EMBL" id="CP042997">
    <property type="protein sequence ID" value="QEH36212.1"/>
    <property type="molecule type" value="Genomic_DNA"/>
</dbReference>
<protein>
    <submittedName>
        <fullName evidence="1">Toxin HigB-2</fullName>
    </submittedName>
</protein>
<sequence length="102" mass="11169">MALGLTDDDLRSLQLAILEGPTRYPVISGTGGLRKIRFAPTRGGRGKSTSHRVCYACFLADGVVVLAMVYSKDEASDLTARQRREIAAALTMIEEELKRGER</sequence>
<proteinExistence type="predicted"/>
<keyword evidence="2" id="KW-1185">Reference proteome</keyword>
<evidence type="ECO:0000313" key="2">
    <source>
        <dbReference type="Proteomes" id="UP000324233"/>
    </source>
</evidence>
<dbReference type="KEGG" id="agv:OJF2_47720"/>
<reference evidence="1 2" key="1">
    <citation type="submission" date="2019-08" db="EMBL/GenBank/DDBJ databases">
        <title>Deep-cultivation of Planctomycetes and their phenomic and genomic characterization uncovers novel biology.</title>
        <authorList>
            <person name="Wiegand S."/>
            <person name="Jogler M."/>
            <person name="Boedeker C."/>
            <person name="Pinto D."/>
            <person name="Vollmers J."/>
            <person name="Rivas-Marin E."/>
            <person name="Kohn T."/>
            <person name="Peeters S.H."/>
            <person name="Heuer A."/>
            <person name="Rast P."/>
            <person name="Oberbeckmann S."/>
            <person name="Bunk B."/>
            <person name="Jeske O."/>
            <person name="Meyerdierks A."/>
            <person name="Storesund J.E."/>
            <person name="Kallscheuer N."/>
            <person name="Luecker S."/>
            <person name="Lage O.M."/>
            <person name="Pohl T."/>
            <person name="Merkel B.J."/>
            <person name="Hornburger P."/>
            <person name="Mueller R.-W."/>
            <person name="Bruemmer F."/>
            <person name="Labrenz M."/>
            <person name="Spormann A.M."/>
            <person name="Op den Camp H."/>
            <person name="Overmann J."/>
            <person name="Amann R."/>
            <person name="Jetten M.S.M."/>
            <person name="Mascher T."/>
            <person name="Medema M.H."/>
            <person name="Devos D.P."/>
            <person name="Kaster A.-K."/>
            <person name="Ovreas L."/>
            <person name="Rohde M."/>
            <person name="Galperin M.Y."/>
            <person name="Jogler C."/>
        </authorList>
    </citation>
    <scope>NUCLEOTIDE SEQUENCE [LARGE SCALE GENOMIC DNA]</scope>
    <source>
        <strain evidence="1 2">OJF2</strain>
    </source>
</reference>
<dbReference type="InterPro" id="IPR009387">
    <property type="entry name" value="HigB-2"/>
</dbReference>
<dbReference type="PIRSF" id="PIRSF039032">
    <property type="entry name" value="HigB-2"/>
    <property type="match status" value="1"/>
</dbReference>
<dbReference type="Proteomes" id="UP000324233">
    <property type="component" value="Chromosome"/>
</dbReference>